<reference evidence="3" key="1">
    <citation type="submission" date="2015-07" db="EMBL/GenBank/DDBJ databases">
        <title>Adaptation to a free-living lifestyle via gene acquisitions in the diplomonad Trepomonas sp. PC1.</title>
        <authorList>
            <person name="Xu F."/>
            <person name="Jerlstrom-Hultqvist J."/>
            <person name="Kolisko M."/>
            <person name="Simpson A.G.B."/>
            <person name="Roger A.J."/>
            <person name="Svard S.G."/>
            <person name="Andersson J.O."/>
        </authorList>
    </citation>
    <scope>NUCLEOTIDE SEQUENCE</scope>
    <source>
        <strain evidence="3">PC1</strain>
    </source>
</reference>
<organism evidence="3">
    <name type="scientific">Trepomonas sp. PC1</name>
    <dbReference type="NCBI Taxonomy" id="1076344"/>
    <lineage>
        <taxon>Eukaryota</taxon>
        <taxon>Metamonada</taxon>
        <taxon>Diplomonadida</taxon>
        <taxon>Hexamitidae</taxon>
        <taxon>Hexamitinae</taxon>
        <taxon>Trepomonas</taxon>
    </lineage>
</organism>
<sequence>MYFIVSAIFYCNKLMVSNIYQHLTSLIFTIFAYSSFTIFDLVYYISSGSNSKRNDNFSISFSIASILQWCVCLRYEFYHFISMQDDQNDRQNQTIEMLQLQNEHQQKQIVLLASQISEQQNTVQFFPKSYVFDTEERVKDFIKQISQNEAEINNLRYQLQEEKEKVKFTQMRCQSLEQQNEAYDKQLQQSDQQIKNFQQQDLQKQQIQMKSLKIQNQILTEENKSLSNQLKTLTKENQDLVSQKLSNKYFDSNELLQTNKELETELTCQLNENQRLAAEVQHLQQNLQLETQKLKTQLMMQQNDFNTQEIKIQQLQKSLQEAQKEKIEAEGEAEGFRLKVVQLQLQIDQMEQNLQNNAKNCQNGENNDKNSQQMNQTDPENANSDIKAELSKILQCREEEMLEKLRGKLRDLEILQRENDALAKLSFGADEKKEEE</sequence>
<dbReference type="EMBL" id="GDID01006347">
    <property type="protein sequence ID" value="JAP90259.1"/>
    <property type="molecule type" value="Transcribed_RNA"/>
</dbReference>
<protein>
    <recommendedName>
        <fullName evidence="4">Transmembrane protein</fullName>
    </recommendedName>
</protein>
<feature type="transmembrane region" description="Helical" evidence="2">
    <location>
        <begin position="23"/>
        <end position="45"/>
    </location>
</feature>
<gene>
    <name evidence="3" type="ORF">TPC1_30246</name>
</gene>
<evidence type="ECO:0008006" key="4">
    <source>
        <dbReference type="Google" id="ProtNLM"/>
    </source>
</evidence>
<evidence type="ECO:0000313" key="3">
    <source>
        <dbReference type="EMBL" id="JAP90259.1"/>
    </source>
</evidence>
<proteinExistence type="predicted"/>
<dbReference type="AlphaFoldDB" id="A0A146K429"/>
<evidence type="ECO:0000256" key="1">
    <source>
        <dbReference type="SAM" id="MobiDB-lite"/>
    </source>
</evidence>
<name>A0A146K429_9EUKA</name>
<feature type="region of interest" description="Disordered" evidence="1">
    <location>
        <begin position="358"/>
        <end position="383"/>
    </location>
</feature>
<feature type="non-terminal residue" evidence="3">
    <location>
        <position position="436"/>
    </location>
</feature>
<accession>A0A146K429</accession>
<evidence type="ECO:0000256" key="2">
    <source>
        <dbReference type="SAM" id="Phobius"/>
    </source>
</evidence>
<keyword evidence="2" id="KW-0472">Membrane</keyword>
<keyword evidence="2" id="KW-1133">Transmembrane helix</keyword>
<keyword evidence="2" id="KW-0812">Transmembrane</keyword>